<dbReference type="EMBL" id="GBRH01269652">
    <property type="protein sequence ID" value="JAD28243.1"/>
    <property type="molecule type" value="Transcribed_RNA"/>
</dbReference>
<sequence>MPSHASGQIVEPHGFLCRKQRNTPQKQKSSNYPRMPASYCVPAKDALINRHQSCSVQ</sequence>
<dbReference type="AlphaFoldDB" id="A0A0A8YRE9"/>
<feature type="region of interest" description="Disordered" evidence="1">
    <location>
        <begin position="1"/>
        <end position="36"/>
    </location>
</feature>
<evidence type="ECO:0000256" key="1">
    <source>
        <dbReference type="SAM" id="MobiDB-lite"/>
    </source>
</evidence>
<proteinExistence type="predicted"/>
<reference evidence="2" key="2">
    <citation type="journal article" date="2015" name="Data Brief">
        <title>Shoot transcriptome of the giant reed, Arundo donax.</title>
        <authorList>
            <person name="Barrero R.A."/>
            <person name="Guerrero F.D."/>
            <person name="Moolhuijzen P."/>
            <person name="Goolsby J.A."/>
            <person name="Tidwell J."/>
            <person name="Bellgard S.E."/>
            <person name="Bellgard M.I."/>
        </authorList>
    </citation>
    <scope>NUCLEOTIDE SEQUENCE</scope>
    <source>
        <tissue evidence="2">Shoot tissue taken approximately 20 cm above the soil surface</tissue>
    </source>
</reference>
<name>A0A0A8YRE9_ARUDO</name>
<feature type="compositionally biased region" description="Polar residues" evidence="1">
    <location>
        <begin position="22"/>
        <end position="32"/>
    </location>
</feature>
<protein>
    <submittedName>
        <fullName evidence="2">Uncharacterized protein</fullName>
    </submittedName>
</protein>
<evidence type="ECO:0000313" key="2">
    <source>
        <dbReference type="EMBL" id="JAD28243.1"/>
    </source>
</evidence>
<reference evidence="2" key="1">
    <citation type="submission" date="2014-09" db="EMBL/GenBank/DDBJ databases">
        <authorList>
            <person name="Magalhaes I.L.F."/>
            <person name="Oliveira U."/>
            <person name="Santos F.R."/>
            <person name="Vidigal T.H.D.A."/>
            <person name="Brescovit A.D."/>
            <person name="Santos A.J."/>
        </authorList>
    </citation>
    <scope>NUCLEOTIDE SEQUENCE</scope>
    <source>
        <tissue evidence="2">Shoot tissue taken approximately 20 cm above the soil surface</tissue>
    </source>
</reference>
<organism evidence="2">
    <name type="scientific">Arundo donax</name>
    <name type="common">Giant reed</name>
    <name type="synonym">Donax arundinaceus</name>
    <dbReference type="NCBI Taxonomy" id="35708"/>
    <lineage>
        <taxon>Eukaryota</taxon>
        <taxon>Viridiplantae</taxon>
        <taxon>Streptophyta</taxon>
        <taxon>Embryophyta</taxon>
        <taxon>Tracheophyta</taxon>
        <taxon>Spermatophyta</taxon>
        <taxon>Magnoliopsida</taxon>
        <taxon>Liliopsida</taxon>
        <taxon>Poales</taxon>
        <taxon>Poaceae</taxon>
        <taxon>PACMAD clade</taxon>
        <taxon>Arundinoideae</taxon>
        <taxon>Arundineae</taxon>
        <taxon>Arundo</taxon>
    </lineage>
</organism>
<accession>A0A0A8YRE9</accession>